<dbReference type="GO" id="GO:0005524">
    <property type="term" value="F:ATP binding"/>
    <property type="evidence" value="ECO:0007669"/>
    <property type="project" value="UniProtKB-KW"/>
</dbReference>
<dbReference type="Gene3D" id="3.40.50.300">
    <property type="entry name" value="P-loop containing nucleotide triphosphate hydrolases"/>
    <property type="match status" value="1"/>
</dbReference>
<keyword evidence="1" id="KW-0813">Transport</keyword>
<dbReference type="FunFam" id="3.40.50.300:FF:000016">
    <property type="entry name" value="Oligopeptide ABC transporter ATP-binding component"/>
    <property type="match status" value="1"/>
</dbReference>
<dbReference type="Proteomes" id="UP000006681">
    <property type="component" value="Chromosome"/>
</dbReference>
<evidence type="ECO:0000256" key="1">
    <source>
        <dbReference type="ARBA" id="ARBA00022448"/>
    </source>
</evidence>
<organism evidence="5 6">
    <name type="scientific">Vulcanisaeta distributa (strain DSM 14429 / JCM 11212 / NBRC 100878 / IC-017)</name>
    <dbReference type="NCBI Taxonomy" id="572478"/>
    <lineage>
        <taxon>Archaea</taxon>
        <taxon>Thermoproteota</taxon>
        <taxon>Thermoprotei</taxon>
        <taxon>Thermoproteales</taxon>
        <taxon>Thermoproteaceae</taxon>
        <taxon>Vulcanisaeta</taxon>
    </lineage>
</organism>
<dbReference type="InterPro" id="IPR013563">
    <property type="entry name" value="Oligopep_ABC_C"/>
</dbReference>
<dbReference type="SMART" id="SM00382">
    <property type="entry name" value="AAA"/>
    <property type="match status" value="1"/>
</dbReference>
<evidence type="ECO:0000256" key="3">
    <source>
        <dbReference type="ARBA" id="ARBA00022840"/>
    </source>
</evidence>
<dbReference type="InterPro" id="IPR027417">
    <property type="entry name" value="P-loop_NTPase"/>
</dbReference>
<dbReference type="PANTHER" id="PTHR43230:SF3">
    <property type="entry name" value="ABC-TYPE DIPEPTIDE_OLIGOPEPTIDE TRANSPORT SYSTEM, ATPASE COMPONENT"/>
    <property type="match status" value="1"/>
</dbReference>
<dbReference type="Pfam" id="PF08352">
    <property type="entry name" value="oligo_HPY"/>
    <property type="match status" value="1"/>
</dbReference>
<dbReference type="PROSITE" id="PS50893">
    <property type="entry name" value="ABC_TRANSPORTER_2"/>
    <property type="match status" value="1"/>
</dbReference>
<dbReference type="AlphaFoldDB" id="E1QTR6"/>
<reference evidence="5 6" key="1">
    <citation type="journal article" date="2010" name="Stand. Genomic Sci.">
        <title>Complete genome sequence of Vulcanisaeta distributa type strain (IC-017).</title>
        <authorList>
            <person name="Mavromatis K."/>
            <person name="Sikorski J."/>
            <person name="Pabst E."/>
            <person name="Teshima H."/>
            <person name="Lapidus A."/>
            <person name="Lucas S."/>
            <person name="Nolan M."/>
            <person name="Glavina Del Rio T."/>
            <person name="Cheng J.F."/>
            <person name="Bruce D."/>
            <person name="Goodwin L."/>
            <person name="Pitluck S."/>
            <person name="Liolios K."/>
            <person name="Ivanova N."/>
            <person name="Mikhailova N."/>
            <person name="Pati A."/>
            <person name="Chen A."/>
            <person name="Palaniappan K."/>
            <person name="Land M."/>
            <person name="Hauser L."/>
            <person name="Chang Y.J."/>
            <person name="Jeffries C.D."/>
            <person name="Rohde M."/>
            <person name="Spring S."/>
            <person name="Goker M."/>
            <person name="Wirth R."/>
            <person name="Woyke T."/>
            <person name="Bristow J."/>
            <person name="Eisen J.A."/>
            <person name="Markowitz V."/>
            <person name="Hugenholtz P."/>
            <person name="Klenk H.P."/>
            <person name="Kyrpides N.C."/>
        </authorList>
    </citation>
    <scope>NUCLEOTIDE SEQUENCE [LARGE SCALE GENOMIC DNA]</scope>
    <source>
        <strain evidence="6">DSM 14429 / JCM 11212 / NBRC 100878 / IC-017</strain>
    </source>
</reference>
<dbReference type="GO" id="GO:0015833">
    <property type="term" value="P:peptide transport"/>
    <property type="evidence" value="ECO:0007669"/>
    <property type="project" value="InterPro"/>
</dbReference>
<evidence type="ECO:0000313" key="6">
    <source>
        <dbReference type="Proteomes" id="UP000006681"/>
    </source>
</evidence>
<keyword evidence="6" id="KW-1185">Reference proteome</keyword>
<dbReference type="SUPFAM" id="SSF52540">
    <property type="entry name" value="P-loop containing nucleoside triphosphate hydrolases"/>
    <property type="match status" value="1"/>
</dbReference>
<gene>
    <name evidence="5" type="ordered locus">Vdis_1605</name>
</gene>
<dbReference type="InterPro" id="IPR003593">
    <property type="entry name" value="AAA+_ATPase"/>
</dbReference>
<proteinExistence type="predicted"/>
<protein>
    <submittedName>
        <fullName evidence="5">Oligopeptide/dipeptide ABC transporter, ATPase subunit</fullName>
    </submittedName>
</protein>
<dbReference type="GeneID" id="9752542"/>
<evidence type="ECO:0000259" key="4">
    <source>
        <dbReference type="PROSITE" id="PS50893"/>
    </source>
</evidence>
<name>E1QTR6_VULDI</name>
<reference evidence="6" key="2">
    <citation type="journal article" date="2010" name="Stand. Genomic Sci.">
        <title>Complete genome sequence of Vulcanisaeta distributa type strain (IC-017T).</title>
        <authorList>
            <person name="Mavromatis K."/>
            <person name="Sikorski J."/>
            <person name="Pabst E."/>
            <person name="Teshima H."/>
            <person name="Lapidus A."/>
            <person name="Lucas S."/>
            <person name="Nolan M."/>
            <person name="Glavina Del Rio T."/>
            <person name="Cheng J."/>
            <person name="Bruce D."/>
            <person name="Goodwin L."/>
            <person name="Pitluck S."/>
            <person name="Liolios K."/>
            <person name="Ivanova N."/>
            <person name="Mikhailova N."/>
            <person name="Pati A."/>
            <person name="Chen A."/>
            <person name="Palaniappan K."/>
            <person name="Land M."/>
            <person name="Hauser L."/>
            <person name="Chang Y."/>
            <person name="Jeffries C."/>
            <person name="Rohde M."/>
            <person name="Spring S."/>
            <person name="Goker M."/>
            <person name="Wirth R."/>
            <person name="Woyke T."/>
            <person name="Bristow J."/>
            <person name="Eisen J."/>
            <person name="Markowitz V."/>
            <person name="Hugenholtz P."/>
            <person name="Klenk H."/>
            <person name="Kyrpides N."/>
        </authorList>
    </citation>
    <scope>NUCLEOTIDE SEQUENCE [LARGE SCALE GENOMIC DNA]</scope>
    <source>
        <strain evidence="6">DSM 14429 / JCM 11212 / NBRC 100878 / IC-017</strain>
    </source>
</reference>
<dbReference type="InterPro" id="IPR003439">
    <property type="entry name" value="ABC_transporter-like_ATP-bd"/>
</dbReference>
<dbReference type="EMBL" id="CP002100">
    <property type="protein sequence ID" value="ADN50983.1"/>
    <property type="molecule type" value="Genomic_DNA"/>
</dbReference>
<sequence length="329" mass="37682">MTEFIYEVKNLTKAFEAGFFRTSKIVALNDVTFNVSKGDVLSIVGESGSGKSTLAKILLKLEKPTSGKVLYKGVDLSEIDNRRYWREVQAVFQDPYASFNPVHKVDRVLKAPLKNYFNHLSERDIYNRIKEALEFVGLRANETLGKYPHQFSGGQLQRIMIARALLVDPEVLIADEPVSMIDASLRIEILNLLHDINARRRITILFITHDLSLASYISNKILVLYRGEIMEYGDSEEVIENPLHPYTQLLMSSIPQVDRKFDRKLEIELEKIEEVNLVGCVFQPRCPYARDVCINVKPKIVSVKPNHLVRCHLYGESQGSWRLNDTRKS</sequence>
<keyword evidence="3" id="KW-0067">ATP-binding</keyword>
<dbReference type="STRING" id="572478.Vdis_1605"/>
<dbReference type="NCBIfam" id="TIGR01727">
    <property type="entry name" value="oligo_HPY"/>
    <property type="match status" value="1"/>
</dbReference>
<dbReference type="GO" id="GO:0016887">
    <property type="term" value="F:ATP hydrolysis activity"/>
    <property type="evidence" value="ECO:0007669"/>
    <property type="project" value="InterPro"/>
</dbReference>
<accession>E1QTR6</accession>
<dbReference type="InterPro" id="IPR017871">
    <property type="entry name" value="ABC_transporter-like_CS"/>
</dbReference>
<dbReference type="PANTHER" id="PTHR43230">
    <property type="entry name" value="ABC-TYPE DIPEPTIDE/OLIGOPEPTIDE TRANSPORT SYSTEM, ATPASE COMPONENT"/>
    <property type="match status" value="1"/>
</dbReference>
<evidence type="ECO:0000313" key="5">
    <source>
        <dbReference type="EMBL" id="ADN50983.1"/>
    </source>
</evidence>
<dbReference type="Pfam" id="PF00005">
    <property type="entry name" value="ABC_tran"/>
    <property type="match status" value="1"/>
</dbReference>
<dbReference type="RefSeq" id="WP_013336708.1">
    <property type="nucleotide sequence ID" value="NC_014537.1"/>
</dbReference>
<evidence type="ECO:0000256" key="2">
    <source>
        <dbReference type="ARBA" id="ARBA00022741"/>
    </source>
</evidence>
<dbReference type="HOGENOM" id="CLU_000604_1_23_2"/>
<dbReference type="OrthoDB" id="18209at2157"/>
<feature type="domain" description="ABC transporter" evidence="4">
    <location>
        <begin position="6"/>
        <end position="251"/>
    </location>
</feature>
<dbReference type="eggNOG" id="arCOG00184">
    <property type="taxonomic scope" value="Archaea"/>
</dbReference>
<dbReference type="PROSITE" id="PS00211">
    <property type="entry name" value="ABC_TRANSPORTER_1"/>
    <property type="match status" value="1"/>
</dbReference>
<dbReference type="KEGG" id="vdi:Vdis_1605"/>
<keyword evidence="2" id="KW-0547">Nucleotide-binding</keyword>
<dbReference type="CDD" id="cd03257">
    <property type="entry name" value="ABC_NikE_OppD_transporters"/>
    <property type="match status" value="1"/>
</dbReference>